<evidence type="ECO:0000259" key="3">
    <source>
        <dbReference type="Pfam" id="PF13359"/>
    </source>
</evidence>
<proteinExistence type="predicted"/>
<dbReference type="Proteomes" id="UP000298663">
    <property type="component" value="Unassembled WGS sequence"/>
</dbReference>
<evidence type="ECO:0000313" key="5">
    <source>
        <dbReference type="Proteomes" id="UP000298663"/>
    </source>
</evidence>
<comment type="caution">
    <text evidence="4">The sequence shown here is derived from an EMBL/GenBank/DDBJ whole genome shotgun (WGS) entry which is preliminary data.</text>
</comment>
<gene>
    <name evidence="4" type="ORF">L596_020983</name>
</gene>
<keyword evidence="2" id="KW-0479">Metal-binding</keyword>
<accession>A0A4U5MVV1</accession>
<keyword evidence="5" id="KW-1185">Reference proteome</keyword>
<dbReference type="AlphaFoldDB" id="A0A4U5MVV1"/>
<organism evidence="4 5">
    <name type="scientific">Steinernema carpocapsae</name>
    <name type="common">Entomopathogenic nematode</name>
    <dbReference type="NCBI Taxonomy" id="34508"/>
    <lineage>
        <taxon>Eukaryota</taxon>
        <taxon>Metazoa</taxon>
        <taxon>Ecdysozoa</taxon>
        <taxon>Nematoda</taxon>
        <taxon>Chromadorea</taxon>
        <taxon>Rhabditida</taxon>
        <taxon>Tylenchina</taxon>
        <taxon>Panagrolaimomorpha</taxon>
        <taxon>Strongyloidoidea</taxon>
        <taxon>Steinernematidae</taxon>
        <taxon>Steinernema</taxon>
    </lineage>
</organism>
<comment type="cofactor">
    <cofactor evidence="1">
        <name>a divalent metal cation</name>
        <dbReference type="ChEBI" id="CHEBI:60240"/>
    </cofactor>
</comment>
<dbReference type="OrthoDB" id="5874107at2759"/>
<feature type="domain" description="DDE Tnp4" evidence="3">
    <location>
        <begin position="92"/>
        <end position="157"/>
    </location>
</feature>
<sequence>MEMRELQKSGRSYVRLAHISSQQHLFHHYYASENERNLKVFLHMEKILTRCMISSEKISQRGFISDSRFIQNSLIEVSSCCIRTQVKLVAALDGKHFAIKAPSDRGSVYFNYKGFHSIVRLTWVDADYRFVLFNIGSHGRCSDAQVLASRGLRALLQNPIKAIIVCLGVVQLDPKSDLTALFKARRASKNCFGILVNRFRISPSSSELGKIKRSSINLGFAAELFENKGNRSLRKTRTAGDLNGEIAGNVQETSSSYRAASKPAKQIRFDFARYFLSPQGQLSWL</sequence>
<reference evidence="4 5" key="1">
    <citation type="journal article" date="2015" name="Genome Biol.">
        <title>Comparative genomics of Steinernema reveals deeply conserved gene regulatory networks.</title>
        <authorList>
            <person name="Dillman A.R."/>
            <person name="Macchietto M."/>
            <person name="Porter C.F."/>
            <person name="Rogers A."/>
            <person name="Williams B."/>
            <person name="Antoshechkin I."/>
            <person name="Lee M.M."/>
            <person name="Goodwin Z."/>
            <person name="Lu X."/>
            <person name="Lewis E.E."/>
            <person name="Goodrich-Blair H."/>
            <person name="Stock S.P."/>
            <person name="Adams B.J."/>
            <person name="Sternberg P.W."/>
            <person name="Mortazavi A."/>
        </authorList>
    </citation>
    <scope>NUCLEOTIDE SEQUENCE [LARGE SCALE GENOMIC DNA]</scope>
    <source>
        <strain evidence="4 5">ALL</strain>
    </source>
</reference>
<dbReference type="STRING" id="34508.A0A4U5MVV1"/>
<dbReference type="EMBL" id="AZBU02000006">
    <property type="protein sequence ID" value="TKR73703.1"/>
    <property type="molecule type" value="Genomic_DNA"/>
</dbReference>
<name>A0A4U5MVV1_STECR</name>
<dbReference type="InterPro" id="IPR027806">
    <property type="entry name" value="HARBI1_dom"/>
</dbReference>
<evidence type="ECO:0000256" key="2">
    <source>
        <dbReference type="ARBA" id="ARBA00022723"/>
    </source>
</evidence>
<protein>
    <recommendedName>
        <fullName evidence="3">DDE Tnp4 domain-containing protein</fullName>
    </recommendedName>
</protein>
<reference evidence="4 5" key="2">
    <citation type="journal article" date="2019" name="G3 (Bethesda)">
        <title>Hybrid Assembly of the Genome of the Entomopathogenic Nematode Steinernema carpocapsae Identifies the X-Chromosome.</title>
        <authorList>
            <person name="Serra L."/>
            <person name="Macchietto M."/>
            <person name="Macias-Munoz A."/>
            <person name="McGill C.J."/>
            <person name="Rodriguez I.M."/>
            <person name="Rodriguez B."/>
            <person name="Murad R."/>
            <person name="Mortazavi A."/>
        </authorList>
    </citation>
    <scope>NUCLEOTIDE SEQUENCE [LARGE SCALE GENOMIC DNA]</scope>
    <source>
        <strain evidence="4 5">ALL</strain>
    </source>
</reference>
<evidence type="ECO:0000256" key="1">
    <source>
        <dbReference type="ARBA" id="ARBA00001968"/>
    </source>
</evidence>
<dbReference type="Pfam" id="PF13359">
    <property type="entry name" value="DDE_Tnp_4"/>
    <property type="match status" value="1"/>
</dbReference>
<dbReference type="GO" id="GO:0046872">
    <property type="term" value="F:metal ion binding"/>
    <property type="evidence" value="ECO:0007669"/>
    <property type="project" value="UniProtKB-KW"/>
</dbReference>
<evidence type="ECO:0000313" key="4">
    <source>
        <dbReference type="EMBL" id="TKR73703.1"/>
    </source>
</evidence>